<feature type="transmembrane region" description="Helical" evidence="1">
    <location>
        <begin position="7"/>
        <end position="29"/>
    </location>
</feature>
<reference evidence="3" key="1">
    <citation type="journal article" date="2019" name="Int. J. Syst. Evol. Microbiol.">
        <title>The Global Catalogue of Microorganisms (GCM) 10K type strain sequencing project: providing services to taxonomists for standard genome sequencing and annotation.</title>
        <authorList>
            <consortium name="The Broad Institute Genomics Platform"/>
            <consortium name="The Broad Institute Genome Sequencing Center for Infectious Disease"/>
            <person name="Wu L."/>
            <person name="Ma J."/>
        </authorList>
    </citation>
    <scope>NUCLEOTIDE SEQUENCE [LARGE SCALE GENOMIC DNA]</scope>
    <source>
        <strain evidence="3">JCM 17924</strain>
    </source>
</reference>
<proteinExistence type="predicted"/>
<keyword evidence="1" id="KW-0812">Transmembrane</keyword>
<organism evidence="2 3">
    <name type="scientific">Hymenobacter koreensis</name>
    <dbReference type="NCBI Taxonomy" id="1084523"/>
    <lineage>
        <taxon>Bacteria</taxon>
        <taxon>Pseudomonadati</taxon>
        <taxon>Bacteroidota</taxon>
        <taxon>Cytophagia</taxon>
        <taxon>Cytophagales</taxon>
        <taxon>Hymenobacteraceae</taxon>
        <taxon>Hymenobacter</taxon>
    </lineage>
</organism>
<accession>A0ABP8J2F0</accession>
<keyword evidence="1" id="KW-1133">Transmembrane helix</keyword>
<feature type="transmembrane region" description="Helical" evidence="1">
    <location>
        <begin position="277"/>
        <end position="304"/>
    </location>
</feature>
<feature type="transmembrane region" description="Helical" evidence="1">
    <location>
        <begin position="343"/>
        <end position="364"/>
    </location>
</feature>
<feature type="transmembrane region" description="Helical" evidence="1">
    <location>
        <begin position="379"/>
        <end position="399"/>
    </location>
</feature>
<gene>
    <name evidence="2" type="ORF">GCM10023186_25280</name>
</gene>
<dbReference type="Proteomes" id="UP001500454">
    <property type="component" value="Unassembled WGS sequence"/>
</dbReference>
<evidence type="ECO:0008006" key="4">
    <source>
        <dbReference type="Google" id="ProtNLM"/>
    </source>
</evidence>
<evidence type="ECO:0000313" key="2">
    <source>
        <dbReference type="EMBL" id="GAA4383796.1"/>
    </source>
</evidence>
<protein>
    <recommendedName>
        <fullName evidence="4">NnrS family protein</fullName>
    </recommendedName>
</protein>
<keyword evidence="3" id="KW-1185">Reference proteome</keyword>
<feature type="transmembrane region" description="Helical" evidence="1">
    <location>
        <begin position="310"/>
        <end position="331"/>
    </location>
</feature>
<feature type="transmembrane region" description="Helical" evidence="1">
    <location>
        <begin position="168"/>
        <end position="196"/>
    </location>
</feature>
<dbReference type="RefSeq" id="WP_345224721.1">
    <property type="nucleotide sequence ID" value="NZ_BAABHA010000008.1"/>
</dbReference>
<feature type="transmembrane region" description="Helical" evidence="1">
    <location>
        <begin position="102"/>
        <end position="122"/>
    </location>
</feature>
<evidence type="ECO:0000256" key="1">
    <source>
        <dbReference type="SAM" id="Phobius"/>
    </source>
</evidence>
<keyword evidence="1" id="KW-0472">Membrane</keyword>
<feature type="transmembrane region" description="Helical" evidence="1">
    <location>
        <begin position="78"/>
        <end position="96"/>
    </location>
</feature>
<name>A0ABP8J2F0_9BACT</name>
<feature type="transmembrane region" description="Helical" evidence="1">
    <location>
        <begin position="134"/>
        <end position="156"/>
    </location>
</feature>
<dbReference type="EMBL" id="BAABHA010000008">
    <property type="protein sequence ID" value="GAA4383796.1"/>
    <property type="molecule type" value="Genomic_DNA"/>
</dbReference>
<comment type="caution">
    <text evidence="2">The sequence shown here is derived from an EMBL/GenBank/DDBJ whole genome shotgun (WGS) entry which is preliminary data.</text>
</comment>
<sequence>MLIPARWLTVALLNLAIAAALGALLRFVFLHEVPGVEYRNVMHAHSHGAMLGWVFLALFAAYMQLAQPAAGRLRWYRRVFWAAEATVLGMFVAFSWQGYGAVSITLSTAHMLLSYGAVVLLWPDLRRQLAGRAALPYLLAGLGSVVVSTLGLWALAGIMSRPHPNTELYYLAIQFFLHFQLNSWFAFGVLGLVLSYFEAQQLPLHRGLLRRAFWLLVPSTFLTYGLAVAWAERHPLVYAVTGVGVVLQLLGLATWLRAVWPAWLALLPRLSPLLRALWAVGLGSFAFKGLIHAAVAVPYVAVMAFTVRNYVIGFVHLVTLGATTLTLLGLLHQVGALHLQRPAARVGAGLLLAGFLLTEALLFVQGSMFWLNWSFLPHYYLLLLLASLPLPAGALLLLASVRASRAEAAAPHGPRPNASLHPIRTAE</sequence>
<feature type="transmembrane region" description="Helical" evidence="1">
    <location>
        <begin position="49"/>
        <end position="66"/>
    </location>
</feature>
<feature type="transmembrane region" description="Helical" evidence="1">
    <location>
        <begin position="208"/>
        <end position="230"/>
    </location>
</feature>
<evidence type="ECO:0000313" key="3">
    <source>
        <dbReference type="Proteomes" id="UP001500454"/>
    </source>
</evidence>
<feature type="transmembrane region" description="Helical" evidence="1">
    <location>
        <begin position="236"/>
        <end position="256"/>
    </location>
</feature>